<dbReference type="InterPro" id="IPR051790">
    <property type="entry name" value="Cytochrome_c-biogenesis_DsbD"/>
</dbReference>
<dbReference type="AlphaFoldDB" id="A0A1M5EES8"/>
<evidence type="ECO:0000256" key="7">
    <source>
        <dbReference type="SAM" id="Phobius"/>
    </source>
</evidence>
<proteinExistence type="inferred from homology"/>
<accession>A0A1M5EES8</accession>
<dbReference type="Pfam" id="PF02683">
    <property type="entry name" value="DsbD_TM"/>
    <property type="match status" value="1"/>
</dbReference>
<dbReference type="PANTHER" id="PTHR31272:SF4">
    <property type="entry name" value="CYTOCHROME C-TYPE BIOGENESIS PROTEIN HI_1454-RELATED"/>
    <property type="match status" value="1"/>
</dbReference>
<dbReference type="STRING" id="366533.SAMN05444339_11265"/>
<sequence>MDISGIGIFAAFLAGAISFLSPCVLPLVPGYVSYIAGQPGLRTTPSVGLRARAGALGLSACFVLGFSTVFIALGAGASALGSLLLTWRAELNYLGGGIIILFGLVMLGLFRIPALTRDTRLALDIPGGRPLGAYVLGLAFAFGWTPCIGPILGAILTLSSTAGGMSDGIWLLAIYSAGLGVPFLLAALFTDAIAARLRGIGKAGRWLYKGAGIAMVLMGLAILTGQLSRMAYWMLGTFPFLSTIG</sequence>
<dbReference type="GO" id="GO:0017004">
    <property type="term" value="P:cytochrome complex assembly"/>
    <property type="evidence" value="ECO:0007669"/>
    <property type="project" value="UniProtKB-KW"/>
</dbReference>
<evidence type="ECO:0000256" key="6">
    <source>
        <dbReference type="ARBA" id="ARBA00023136"/>
    </source>
</evidence>
<evidence type="ECO:0000256" key="4">
    <source>
        <dbReference type="ARBA" id="ARBA00022748"/>
    </source>
</evidence>
<feature type="transmembrane region" description="Helical" evidence="7">
    <location>
        <begin position="53"/>
        <end position="79"/>
    </location>
</feature>
<keyword evidence="4" id="KW-0201">Cytochrome c-type biogenesis</keyword>
<dbReference type="InterPro" id="IPR003834">
    <property type="entry name" value="Cyt_c_assmbl_TM_dom"/>
</dbReference>
<feature type="domain" description="Cytochrome C biogenesis protein transmembrane" evidence="8">
    <location>
        <begin position="9"/>
        <end position="222"/>
    </location>
</feature>
<keyword evidence="5 7" id="KW-1133">Transmembrane helix</keyword>
<dbReference type="OrthoDB" id="9803065at2"/>
<dbReference type="Proteomes" id="UP000183987">
    <property type="component" value="Unassembled WGS sequence"/>
</dbReference>
<comment type="similarity">
    <text evidence="2">Belongs to the DsbD family.</text>
</comment>
<dbReference type="RefSeq" id="WP_072858611.1">
    <property type="nucleotide sequence ID" value="NZ_FQUE01000012.1"/>
</dbReference>
<feature type="transmembrane region" description="Helical" evidence="7">
    <location>
        <begin position="131"/>
        <end position="156"/>
    </location>
</feature>
<protein>
    <submittedName>
        <fullName evidence="9">Cytochrome c-type biogenesis protein</fullName>
    </submittedName>
</protein>
<dbReference type="GO" id="GO:0016020">
    <property type="term" value="C:membrane"/>
    <property type="evidence" value="ECO:0007669"/>
    <property type="project" value="UniProtKB-SubCell"/>
</dbReference>
<dbReference type="EMBL" id="FQUE01000012">
    <property type="protein sequence ID" value="SHF77687.1"/>
    <property type="molecule type" value="Genomic_DNA"/>
</dbReference>
<keyword evidence="6 7" id="KW-0472">Membrane</keyword>
<evidence type="ECO:0000256" key="2">
    <source>
        <dbReference type="ARBA" id="ARBA00006143"/>
    </source>
</evidence>
<feature type="transmembrane region" description="Helical" evidence="7">
    <location>
        <begin position="91"/>
        <end position="110"/>
    </location>
</feature>
<dbReference type="PANTHER" id="PTHR31272">
    <property type="entry name" value="CYTOCHROME C-TYPE BIOGENESIS PROTEIN HI_1454-RELATED"/>
    <property type="match status" value="1"/>
</dbReference>
<evidence type="ECO:0000313" key="9">
    <source>
        <dbReference type="EMBL" id="SHF77687.1"/>
    </source>
</evidence>
<keyword evidence="3 7" id="KW-0812">Transmembrane</keyword>
<evidence type="ECO:0000256" key="1">
    <source>
        <dbReference type="ARBA" id="ARBA00004141"/>
    </source>
</evidence>
<organism evidence="9 10">
    <name type="scientific">Loktanella atrilutea</name>
    <dbReference type="NCBI Taxonomy" id="366533"/>
    <lineage>
        <taxon>Bacteria</taxon>
        <taxon>Pseudomonadati</taxon>
        <taxon>Pseudomonadota</taxon>
        <taxon>Alphaproteobacteria</taxon>
        <taxon>Rhodobacterales</taxon>
        <taxon>Roseobacteraceae</taxon>
        <taxon>Loktanella</taxon>
    </lineage>
</organism>
<name>A0A1M5EES8_LOKAT</name>
<keyword evidence="10" id="KW-1185">Reference proteome</keyword>
<comment type="subcellular location">
    <subcellularLocation>
        <location evidence="1">Membrane</location>
        <topology evidence="1">Multi-pass membrane protein</topology>
    </subcellularLocation>
</comment>
<evidence type="ECO:0000256" key="3">
    <source>
        <dbReference type="ARBA" id="ARBA00022692"/>
    </source>
</evidence>
<feature type="transmembrane region" description="Helical" evidence="7">
    <location>
        <begin position="6"/>
        <end position="32"/>
    </location>
</feature>
<evidence type="ECO:0000313" key="10">
    <source>
        <dbReference type="Proteomes" id="UP000183987"/>
    </source>
</evidence>
<feature type="transmembrane region" description="Helical" evidence="7">
    <location>
        <begin position="168"/>
        <end position="194"/>
    </location>
</feature>
<evidence type="ECO:0000256" key="5">
    <source>
        <dbReference type="ARBA" id="ARBA00022989"/>
    </source>
</evidence>
<reference evidence="10" key="1">
    <citation type="submission" date="2016-11" db="EMBL/GenBank/DDBJ databases">
        <authorList>
            <person name="Varghese N."/>
            <person name="Submissions S."/>
        </authorList>
    </citation>
    <scope>NUCLEOTIDE SEQUENCE [LARGE SCALE GENOMIC DNA]</scope>
    <source>
        <strain evidence="10">DSM 29326</strain>
    </source>
</reference>
<evidence type="ECO:0000259" key="8">
    <source>
        <dbReference type="Pfam" id="PF02683"/>
    </source>
</evidence>
<gene>
    <name evidence="9" type="ORF">SAMN05444339_11265</name>
</gene>
<feature type="transmembrane region" description="Helical" evidence="7">
    <location>
        <begin position="206"/>
        <end position="227"/>
    </location>
</feature>